<keyword evidence="1" id="KW-0472">Membrane</keyword>
<proteinExistence type="predicted"/>
<feature type="chain" id="PRO_5035150470" evidence="2">
    <location>
        <begin position="29"/>
        <end position="1024"/>
    </location>
</feature>
<dbReference type="Proteomes" id="UP000617531">
    <property type="component" value="Unassembled WGS sequence"/>
</dbReference>
<protein>
    <submittedName>
        <fullName evidence="3">Uncharacterized protein</fullName>
    </submittedName>
</protein>
<evidence type="ECO:0000313" key="4">
    <source>
        <dbReference type="Proteomes" id="UP000617531"/>
    </source>
</evidence>
<keyword evidence="1" id="KW-1133">Transmembrane helix</keyword>
<keyword evidence="4" id="KW-1185">Reference proteome</keyword>
<accession>A0A8J3GTA0</accession>
<dbReference type="AlphaFoldDB" id="A0A8J3GTA0"/>
<feature type="transmembrane region" description="Helical" evidence="1">
    <location>
        <begin position="992"/>
        <end position="1014"/>
    </location>
</feature>
<sequence>MLKRFLAVLTTAVLALGLSLGATAPASANSETCNSIGYTKFDAPSGSQTLVWGQLTWSGSSLNYSLGDGWSVDLCIKSGSQAGTTTYQDVTGSGTLTISQGISHIGYKDPTHANGLTCDTATLYKTSPLTNGDHVNMDVVIDGVKQQVNAYVDLWQTGGPTPKLSNYVLTITPKSGAQFKVSIPQANVDSGILAFEYSSGWTGSWTVEWVQYNSSYFNQDRNAANFLHCQKDSPVVIATAPSATAPTCDADGSLVLPNTAHITWSGGSNGDGPGTYTIVATPASGYTLNGAQDTWVIQVLPKGTDLSCGPPPCIAASSVSYTYDPATNSGVVTVANPAGSSGKLCNGFWVTAVSWKYAGSGIWPQNLHQNNPMPENGGSFFVDEPGSYPYGADVECGQGDIYASYDAQPVPTLELFGPSNPYAEHFLHQMGFSGPYPTWTQDAAGCNKATPVAPTATPITACDTDGSLTYGPTTGVVYNLTTGNGMSGAWEVTATPATNYYFDGPQVVTFSGDLGTPSDCAESVTPAITQAVCDTGTGVVTSGFITVPSTPGLDYRLGTTLLTPGSKVELAAGDHTVTVTEQPGYTNTGASSFLITIANVPNCDDPVEYVAPTVQHEICDATTGIVSDAELTFTDVEHVTYFLDGTEIVFPVGETTVTIPVSAGDHSVTYESESGYYLKGTALLTSTTETVTVNTPESCDDPVEYVKPVVTHESCAADLDGKKDGIVTFTLVEHLSYVFDGTPVTAADLTIEKPAGTYTLVVTADSGYFITGGGTTESYTITVDPAKGCDELTIIPLDPYANPEECVAGSLTGEKKDGSITIIKAEHVTWQISNDLDGIKHAIDTSGAGPFVLPYPAGSYHVWATADPGYFVTTPTSFALTVHAPTNICKLPDLAVLPTGASWTQQVCTTSGIVDPTITVEPFVGVSYFLDGVKMTQTTVTVKPGTYTLTAAADDPKDTVTQSVWPTIVLVAASSSLCGDLTTLALTGETPLGWLVLAIVLLQAGLVLVAIRVVRARQEARPQG</sequence>
<organism evidence="3 4">
    <name type="scientific">Pseudolysinimonas yzui</name>
    <dbReference type="NCBI Taxonomy" id="2708254"/>
    <lineage>
        <taxon>Bacteria</taxon>
        <taxon>Bacillati</taxon>
        <taxon>Actinomycetota</taxon>
        <taxon>Actinomycetes</taxon>
        <taxon>Micrococcales</taxon>
        <taxon>Microbacteriaceae</taxon>
        <taxon>Pseudolysinimonas</taxon>
    </lineage>
</organism>
<evidence type="ECO:0000256" key="2">
    <source>
        <dbReference type="SAM" id="SignalP"/>
    </source>
</evidence>
<dbReference type="RefSeq" id="WP_191284183.1">
    <property type="nucleotide sequence ID" value="NZ_BNAI01000010.1"/>
</dbReference>
<keyword evidence="1" id="KW-0812">Transmembrane</keyword>
<evidence type="ECO:0000256" key="1">
    <source>
        <dbReference type="SAM" id="Phobius"/>
    </source>
</evidence>
<feature type="signal peptide" evidence="2">
    <location>
        <begin position="1"/>
        <end position="28"/>
    </location>
</feature>
<dbReference type="EMBL" id="BNAI01000010">
    <property type="protein sequence ID" value="GHF25544.1"/>
    <property type="molecule type" value="Genomic_DNA"/>
</dbReference>
<keyword evidence="2" id="KW-0732">Signal</keyword>
<reference evidence="3" key="1">
    <citation type="journal article" date="2014" name="Int. J. Syst. Evol. Microbiol.">
        <title>Complete genome sequence of Corynebacterium casei LMG S-19264T (=DSM 44701T), isolated from a smear-ripened cheese.</title>
        <authorList>
            <consortium name="US DOE Joint Genome Institute (JGI-PGF)"/>
            <person name="Walter F."/>
            <person name="Albersmeier A."/>
            <person name="Kalinowski J."/>
            <person name="Ruckert C."/>
        </authorList>
    </citation>
    <scope>NUCLEOTIDE SEQUENCE</scope>
    <source>
        <strain evidence="3">CGMCC 1.16548</strain>
    </source>
</reference>
<gene>
    <name evidence="3" type="ORF">GCM10011600_28180</name>
</gene>
<evidence type="ECO:0000313" key="3">
    <source>
        <dbReference type="EMBL" id="GHF25544.1"/>
    </source>
</evidence>
<name>A0A8J3GTA0_9MICO</name>
<comment type="caution">
    <text evidence="3">The sequence shown here is derived from an EMBL/GenBank/DDBJ whole genome shotgun (WGS) entry which is preliminary data.</text>
</comment>
<reference evidence="3" key="2">
    <citation type="submission" date="2020-09" db="EMBL/GenBank/DDBJ databases">
        <authorList>
            <person name="Sun Q."/>
            <person name="Zhou Y."/>
        </authorList>
    </citation>
    <scope>NUCLEOTIDE SEQUENCE</scope>
    <source>
        <strain evidence="3">CGMCC 1.16548</strain>
    </source>
</reference>